<comment type="caution">
    <text evidence="2">The sequence shown here is derived from an EMBL/GenBank/DDBJ whole genome shotgun (WGS) entry which is preliminary data.</text>
</comment>
<feature type="region of interest" description="Disordered" evidence="1">
    <location>
        <begin position="59"/>
        <end position="83"/>
    </location>
</feature>
<dbReference type="EMBL" id="BMAU01021387">
    <property type="protein sequence ID" value="GFY29183.1"/>
    <property type="molecule type" value="Genomic_DNA"/>
</dbReference>
<evidence type="ECO:0000313" key="2">
    <source>
        <dbReference type="EMBL" id="GFY29183.1"/>
    </source>
</evidence>
<gene>
    <name evidence="2" type="ORF">TNCV_4723111</name>
</gene>
<proteinExistence type="predicted"/>
<sequence>MAFLEKGSKVDLQYRATEMGVEDVLGMRVFELRDAIVRNRCLHLATGRTRDDIEKRIWQGQRRKKVGTGEKREGDEKSRGREK</sequence>
<accession>A0A8X6W6G4</accession>
<evidence type="ECO:0000256" key="1">
    <source>
        <dbReference type="SAM" id="MobiDB-lite"/>
    </source>
</evidence>
<organism evidence="2 3">
    <name type="scientific">Trichonephila clavipes</name>
    <name type="common">Golden silk orbweaver</name>
    <name type="synonym">Nephila clavipes</name>
    <dbReference type="NCBI Taxonomy" id="2585209"/>
    <lineage>
        <taxon>Eukaryota</taxon>
        <taxon>Metazoa</taxon>
        <taxon>Ecdysozoa</taxon>
        <taxon>Arthropoda</taxon>
        <taxon>Chelicerata</taxon>
        <taxon>Arachnida</taxon>
        <taxon>Araneae</taxon>
        <taxon>Araneomorphae</taxon>
        <taxon>Entelegynae</taxon>
        <taxon>Araneoidea</taxon>
        <taxon>Nephilidae</taxon>
        <taxon>Trichonephila</taxon>
    </lineage>
</organism>
<name>A0A8X6W6G4_TRICX</name>
<keyword evidence="3" id="KW-1185">Reference proteome</keyword>
<feature type="compositionally biased region" description="Basic and acidic residues" evidence="1">
    <location>
        <begin position="67"/>
        <end position="83"/>
    </location>
</feature>
<dbReference type="Proteomes" id="UP000887159">
    <property type="component" value="Unassembled WGS sequence"/>
</dbReference>
<evidence type="ECO:0000313" key="3">
    <source>
        <dbReference type="Proteomes" id="UP000887159"/>
    </source>
</evidence>
<dbReference type="AlphaFoldDB" id="A0A8X6W6G4"/>
<reference evidence="2" key="1">
    <citation type="submission" date="2020-08" db="EMBL/GenBank/DDBJ databases">
        <title>Multicomponent nature underlies the extraordinary mechanical properties of spider dragline silk.</title>
        <authorList>
            <person name="Kono N."/>
            <person name="Nakamura H."/>
            <person name="Mori M."/>
            <person name="Yoshida Y."/>
            <person name="Ohtoshi R."/>
            <person name="Malay A.D."/>
            <person name="Moran D.A.P."/>
            <person name="Tomita M."/>
            <person name="Numata K."/>
            <person name="Arakawa K."/>
        </authorList>
    </citation>
    <scope>NUCLEOTIDE SEQUENCE</scope>
</reference>
<protein>
    <submittedName>
        <fullName evidence="2">Uncharacterized protein</fullName>
    </submittedName>
</protein>